<dbReference type="GO" id="GO:0043365">
    <property type="term" value="F:[formate-C-acetyltransferase]-activating enzyme activity"/>
    <property type="evidence" value="ECO:0007669"/>
    <property type="project" value="UniProtKB-EC"/>
</dbReference>
<gene>
    <name evidence="1" type="ORF">MNBD_ACTINO01-1555</name>
</gene>
<name>A0A3B0SXF0_9ZZZZ</name>
<dbReference type="EMBL" id="UOEI01000695">
    <property type="protein sequence ID" value="VAW09210.1"/>
    <property type="molecule type" value="Genomic_DNA"/>
</dbReference>
<dbReference type="InterPro" id="IPR013785">
    <property type="entry name" value="Aldolase_TIM"/>
</dbReference>
<dbReference type="Gene3D" id="3.20.20.70">
    <property type="entry name" value="Aldolase class I"/>
    <property type="match status" value="1"/>
</dbReference>
<proteinExistence type="predicted"/>
<feature type="non-terminal residue" evidence="1">
    <location>
        <position position="40"/>
    </location>
</feature>
<reference evidence="1" key="1">
    <citation type="submission" date="2018-06" db="EMBL/GenBank/DDBJ databases">
        <authorList>
            <person name="Zhirakovskaya E."/>
        </authorList>
    </citation>
    <scope>NUCLEOTIDE SEQUENCE</scope>
</reference>
<protein>
    <submittedName>
        <fullName evidence="1">Ribonucleotide reductase of class III (Anaerobic), activating protein</fullName>
        <ecNumber evidence="1">1.97.1.4</ecNumber>
    </submittedName>
</protein>
<keyword evidence="1" id="KW-0560">Oxidoreductase</keyword>
<sequence length="40" mass="4445">MTTIDYPGELAAVVYCQGCPWQCTYCHNVALQPHERGTMG</sequence>
<evidence type="ECO:0000313" key="1">
    <source>
        <dbReference type="EMBL" id="VAW09210.1"/>
    </source>
</evidence>
<dbReference type="EC" id="1.97.1.4" evidence="1"/>
<dbReference type="AlphaFoldDB" id="A0A3B0SXF0"/>
<accession>A0A3B0SXF0</accession>
<organism evidence="1">
    <name type="scientific">hydrothermal vent metagenome</name>
    <dbReference type="NCBI Taxonomy" id="652676"/>
    <lineage>
        <taxon>unclassified sequences</taxon>
        <taxon>metagenomes</taxon>
        <taxon>ecological metagenomes</taxon>
    </lineage>
</organism>